<dbReference type="GO" id="GO:0005506">
    <property type="term" value="F:iron ion binding"/>
    <property type="evidence" value="ECO:0007669"/>
    <property type="project" value="InterPro"/>
</dbReference>
<proteinExistence type="inferred from homology"/>
<keyword evidence="9 12" id="KW-1133">Transmembrane helix</keyword>
<keyword evidence="7" id="KW-0479">Metal-binding</keyword>
<dbReference type="GO" id="GO:0020037">
    <property type="term" value="F:heme binding"/>
    <property type="evidence" value="ECO:0007669"/>
    <property type="project" value="TreeGrafter"/>
</dbReference>
<dbReference type="RefSeq" id="WP_159793426.1">
    <property type="nucleotide sequence ID" value="NZ_WTYM01000033.1"/>
</dbReference>
<dbReference type="EMBL" id="WTYM01000033">
    <property type="protein sequence ID" value="MXO59219.1"/>
    <property type="molecule type" value="Genomic_DNA"/>
</dbReference>
<evidence type="ECO:0000256" key="1">
    <source>
        <dbReference type="ARBA" id="ARBA00004651"/>
    </source>
</evidence>
<organism evidence="14 15">
    <name type="scientific">Croceibacterium salegens</name>
    <dbReference type="NCBI Taxonomy" id="1737568"/>
    <lineage>
        <taxon>Bacteria</taxon>
        <taxon>Pseudomonadati</taxon>
        <taxon>Pseudomonadota</taxon>
        <taxon>Alphaproteobacteria</taxon>
        <taxon>Sphingomonadales</taxon>
        <taxon>Erythrobacteraceae</taxon>
        <taxon>Croceibacterium</taxon>
    </lineage>
</organism>
<evidence type="ECO:0000313" key="14">
    <source>
        <dbReference type="EMBL" id="MXO59219.1"/>
    </source>
</evidence>
<keyword evidence="5" id="KW-0349">Heme</keyword>
<reference evidence="14 15" key="1">
    <citation type="submission" date="2019-12" db="EMBL/GenBank/DDBJ databases">
        <title>Genomic-based taxomic classification of the family Erythrobacteraceae.</title>
        <authorList>
            <person name="Xu L."/>
        </authorList>
    </citation>
    <scope>NUCLEOTIDE SEQUENCE [LARGE SCALE GENOMIC DNA]</scope>
    <source>
        <strain evidence="14 15">MCCC 1K01500</strain>
    </source>
</reference>
<evidence type="ECO:0000256" key="6">
    <source>
        <dbReference type="ARBA" id="ARBA00022692"/>
    </source>
</evidence>
<keyword evidence="3" id="KW-0813">Transport</keyword>
<dbReference type="GO" id="GO:0009055">
    <property type="term" value="F:electron transfer activity"/>
    <property type="evidence" value="ECO:0007669"/>
    <property type="project" value="InterPro"/>
</dbReference>
<dbReference type="InterPro" id="IPR000516">
    <property type="entry name" value="Ni-dep_Hydgase_cyt-B"/>
</dbReference>
<dbReference type="GO" id="GO:0022904">
    <property type="term" value="P:respiratory electron transport chain"/>
    <property type="evidence" value="ECO:0007669"/>
    <property type="project" value="InterPro"/>
</dbReference>
<gene>
    <name evidence="14" type="ORF">GRI89_06665</name>
</gene>
<keyword evidence="10" id="KW-0408">Iron</keyword>
<keyword evidence="4" id="KW-1003">Cell membrane</keyword>
<keyword evidence="15" id="KW-1185">Reference proteome</keyword>
<evidence type="ECO:0000256" key="3">
    <source>
        <dbReference type="ARBA" id="ARBA00022448"/>
    </source>
</evidence>
<dbReference type="Pfam" id="PF01292">
    <property type="entry name" value="Ni_hydr_CYTB"/>
    <property type="match status" value="1"/>
</dbReference>
<dbReference type="AlphaFoldDB" id="A0A6I4SV12"/>
<accession>A0A6I4SV12</accession>
<evidence type="ECO:0000256" key="11">
    <source>
        <dbReference type="ARBA" id="ARBA00023136"/>
    </source>
</evidence>
<dbReference type="InterPro" id="IPR016174">
    <property type="entry name" value="Di-haem_cyt_TM"/>
</dbReference>
<comment type="subcellular location">
    <subcellularLocation>
        <location evidence="1">Cell membrane</location>
        <topology evidence="1">Multi-pass membrane protein</topology>
    </subcellularLocation>
</comment>
<evidence type="ECO:0000313" key="15">
    <source>
        <dbReference type="Proteomes" id="UP000433652"/>
    </source>
</evidence>
<evidence type="ECO:0000256" key="8">
    <source>
        <dbReference type="ARBA" id="ARBA00022982"/>
    </source>
</evidence>
<evidence type="ECO:0000256" key="12">
    <source>
        <dbReference type="SAM" id="Phobius"/>
    </source>
</evidence>
<keyword evidence="11 12" id="KW-0472">Membrane</keyword>
<name>A0A6I4SV12_9SPHN</name>
<evidence type="ECO:0000256" key="10">
    <source>
        <dbReference type="ARBA" id="ARBA00023004"/>
    </source>
</evidence>
<feature type="transmembrane region" description="Helical" evidence="12">
    <location>
        <begin position="183"/>
        <end position="204"/>
    </location>
</feature>
<dbReference type="GO" id="GO:0005886">
    <property type="term" value="C:plasma membrane"/>
    <property type="evidence" value="ECO:0007669"/>
    <property type="project" value="UniProtKB-SubCell"/>
</dbReference>
<dbReference type="Gene3D" id="1.20.950.20">
    <property type="entry name" value="Transmembrane di-heme cytochromes, Chain C"/>
    <property type="match status" value="1"/>
</dbReference>
<feature type="transmembrane region" description="Helical" evidence="12">
    <location>
        <begin position="139"/>
        <end position="163"/>
    </location>
</feature>
<comment type="similarity">
    <text evidence="2">Belongs to the HupC/HyaC/HydC family.</text>
</comment>
<evidence type="ECO:0000256" key="5">
    <source>
        <dbReference type="ARBA" id="ARBA00022617"/>
    </source>
</evidence>
<keyword evidence="8" id="KW-0249">Electron transport</keyword>
<feature type="domain" description="Cytochrome b561 bacterial/Ni-hydrogenase" evidence="13">
    <location>
        <begin position="4"/>
        <end position="217"/>
    </location>
</feature>
<evidence type="ECO:0000256" key="7">
    <source>
        <dbReference type="ARBA" id="ARBA00022723"/>
    </source>
</evidence>
<evidence type="ECO:0000256" key="2">
    <source>
        <dbReference type="ARBA" id="ARBA00008622"/>
    </source>
</evidence>
<evidence type="ECO:0000259" key="13">
    <source>
        <dbReference type="Pfam" id="PF01292"/>
    </source>
</evidence>
<keyword evidence="6 12" id="KW-0812">Transmembrane</keyword>
<protein>
    <recommendedName>
        <fullName evidence="13">Cytochrome b561 bacterial/Ni-hydrogenase domain-containing protein</fullName>
    </recommendedName>
</protein>
<feature type="transmembrane region" description="Helical" evidence="12">
    <location>
        <begin position="72"/>
        <end position="94"/>
    </location>
</feature>
<dbReference type="InterPro" id="IPR011577">
    <property type="entry name" value="Cyt_b561_bac/Ni-Hgenase"/>
</dbReference>
<dbReference type="Proteomes" id="UP000433652">
    <property type="component" value="Unassembled WGS sequence"/>
</dbReference>
<dbReference type="OrthoDB" id="9781740at2"/>
<sequence length="224" mass="25629">MKKHRLATRLWHWVNLLSLAILFMSGLNISNAHPRLYWGNWGFESGEAWLHVVRFPGWATIPGHYSLAGSRLWHLTFAWVFALALLLFVIASLFNRHFKRDLVTSRKEWRWSAIRADIVAHLKFDFDHGEGKYNFLQKLAYGVVVFILLPTMIFSGMSISPGLEPITDPLLALFGGRQSARSIHFITAWALFGFFMLHVALVLLTNPLKQLRDMITGGRIDEAA</sequence>
<dbReference type="SUPFAM" id="SSF81342">
    <property type="entry name" value="Transmembrane di-heme cytochromes"/>
    <property type="match status" value="1"/>
</dbReference>
<comment type="caution">
    <text evidence="14">The sequence shown here is derived from an EMBL/GenBank/DDBJ whole genome shotgun (WGS) entry which is preliminary data.</text>
</comment>
<evidence type="ECO:0000256" key="4">
    <source>
        <dbReference type="ARBA" id="ARBA00022475"/>
    </source>
</evidence>
<dbReference type="InterPro" id="IPR051542">
    <property type="entry name" value="Hydrogenase_cytochrome"/>
</dbReference>
<dbReference type="PANTHER" id="PTHR30485">
    <property type="entry name" value="NI/FE-HYDROGENASE 1 B-TYPE CYTOCHROME SUBUNIT"/>
    <property type="match status" value="1"/>
</dbReference>
<dbReference type="PANTHER" id="PTHR30485:SF1">
    <property type="entry name" value="CYTOCHROME YDHU-RELATED"/>
    <property type="match status" value="1"/>
</dbReference>
<dbReference type="PRINTS" id="PR00161">
    <property type="entry name" value="NIHGNASECYTB"/>
</dbReference>
<evidence type="ECO:0000256" key="9">
    <source>
        <dbReference type="ARBA" id="ARBA00022989"/>
    </source>
</evidence>